<evidence type="ECO:0000256" key="2">
    <source>
        <dbReference type="ARBA" id="ARBA00009463"/>
    </source>
</evidence>
<dbReference type="PANTHER" id="PTHR48075:SF5">
    <property type="entry name" value="3-HYDROXYBUTYRYL-COA DEHYDROGENASE"/>
    <property type="match status" value="1"/>
</dbReference>
<evidence type="ECO:0000256" key="1">
    <source>
        <dbReference type="ARBA" id="ARBA00005086"/>
    </source>
</evidence>
<name>A0ABW5FNC9_9PSEU</name>
<dbReference type="SUPFAM" id="SSF51735">
    <property type="entry name" value="NAD(P)-binding Rossmann-fold domains"/>
    <property type="match status" value="1"/>
</dbReference>
<reference evidence="7" key="1">
    <citation type="journal article" date="2019" name="Int. J. Syst. Evol. Microbiol.">
        <title>The Global Catalogue of Microorganisms (GCM) 10K type strain sequencing project: providing services to taxonomists for standard genome sequencing and annotation.</title>
        <authorList>
            <consortium name="The Broad Institute Genomics Platform"/>
            <consortium name="The Broad Institute Genome Sequencing Center for Infectious Disease"/>
            <person name="Wu L."/>
            <person name="Ma J."/>
        </authorList>
    </citation>
    <scope>NUCLEOTIDE SEQUENCE [LARGE SCALE GENOMIC DNA]</scope>
    <source>
        <strain evidence="7">CGMCC 4.7645</strain>
    </source>
</reference>
<dbReference type="Gene3D" id="1.10.1040.10">
    <property type="entry name" value="N-(1-d-carboxylethyl)-l-norvaline Dehydrogenase, domain 2"/>
    <property type="match status" value="1"/>
</dbReference>
<comment type="pathway">
    <text evidence="1">Lipid metabolism; butanoate metabolism.</text>
</comment>
<evidence type="ECO:0000259" key="5">
    <source>
        <dbReference type="Pfam" id="PF02737"/>
    </source>
</evidence>
<sequence>MTRTDARPVALLGAGTIGGGWAATYLARGRPVVVADPAPGARERLLGFLEASWPSVRESAQGVSPDVPLQLIEFAAPGEGALRDVALVHESGPEDLGAKREIYDAVESEIGPGVPVLSSSGGLSPSALQAQMAHPERLVVAHPLSPVYALPLVEVLGGDATSAHVVHRVVDHLRTLAKRPVVLRREVPGYLTNRLTFALLREAVHCLAEGVADAQGIEDAVVYGITPRYLREGPIISLALAGGPEGMPAAMRSFAPAIEQWWADLGHPHLTEEVKSILIEAAEQVLAGRPLGQVLARRDEAVVKTMPRLHGDLAAPRAADAGTANHLARQDTSK</sequence>
<accession>A0ABW5FNC9</accession>
<keyword evidence="3" id="KW-0560">Oxidoreductase</keyword>
<evidence type="ECO:0000259" key="4">
    <source>
        <dbReference type="Pfam" id="PF00725"/>
    </source>
</evidence>
<dbReference type="InterPro" id="IPR006176">
    <property type="entry name" value="3-OHacyl-CoA_DH_NAD-bd"/>
</dbReference>
<dbReference type="Pfam" id="PF00725">
    <property type="entry name" value="3HCDH"/>
    <property type="match status" value="1"/>
</dbReference>
<dbReference type="Proteomes" id="UP001597417">
    <property type="component" value="Unassembled WGS sequence"/>
</dbReference>
<protein>
    <submittedName>
        <fullName evidence="6">3-hydroxyacyl-CoA dehydrogenase NAD-binding domain-containing protein</fullName>
    </submittedName>
</protein>
<gene>
    <name evidence="6" type="ORF">ACFSXZ_09380</name>
</gene>
<evidence type="ECO:0000256" key="3">
    <source>
        <dbReference type="ARBA" id="ARBA00023002"/>
    </source>
</evidence>
<dbReference type="Gene3D" id="3.40.50.720">
    <property type="entry name" value="NAD(P)-binding Rossmann-like Domain"/>
    <property type="match status" value="1"/>
</dbReference>
<feature type="domain" description="3-hydroxyacyl-CoA dehydrogenase C-terminal" evidence="4">
    <location>
        <begin position="189"/>
        <end position="226"/>
    </location>
</feature>
<dbReference type="SUPFAM" id="SSF48179">
    <property type="entry name" value="6-phosphogluconate dehydrogenase C-terminal domain-like"/>
    <property type="match status" value="1"/>
</dbReference>
<evidence type="ECO:0000313" key="6">
    <source>
        <dbReference type="EMBL" id="MFD2416544.1"/>
    </source>
</evidence>
<dbReference type="InterPro" id="IPR008927">
    <property type="entry name" value="6-PGluconate_DH-like_C_sf"/>
</dbReference>
<dbReference type="PANTHER" id="PTHR48075">
    <property type="entry name" value="3-HYDROXYACYL-COA DEHYDROGENASE FAMILY PROTEIN"/>
    <property type="match status" value="1"/>
</dbReference>
<feature type="domain" description="3-hydroxyacyl-CoA dehydrogenase NAD binding" evidence="5">
    <location>
        <begin position="9"/>
        <end position="185"/>
    </location>
</feature>
<comment type="similarity">
    <text evidence="2">Belongs to the 3-hydroxyacyl-CoA dehydrogenase family.</text>
</comment>
<comment type="caution">
    <text evidence="6">The sequence shown here is derived from an EMBL/GenBank/DDBJ whole genome shotgun (WGS) entry which is preliminary data.</text>
</comment>
<dbReference type="InterPro" id="IPR006108">
    <property type="entry name" value="3HC_DH_C"/>
</dbReference>
<dbReference type="InterPro" id="IPR036291">
    <property type="entry name" value="NAD(P)-bd_dom_sf"/>
</dbReference>
<dbReference type="RefSeq" id="WP_378263424.1">
    <property type="nucleotide sequence ID" value="NZ_JBHUKR010000006.1"/>
</dbReference>
<dbReference type="InterPro" id="IPR013328">
    <property type="entry name" value="6PGD_dom2"/>
</dbReference>
<organism evidence="6 7">
    <name type="scientific">Amycolatopsis pigmentata</name>
    <dbReference type="NCBI Taxonomy" id="450801"/>
    <lineage>
        <taxon>Bacteria</taxon>
        <taxon>Bacillati</taxon>
        <taxon>Actinomycetota</taxon>
        <taxon>Actinomycetes</taxon>
        <taxon>Pseudonocardiales</taxon>
        <taxon>Pseudonocardiaceae</taxon>
        <taxon>Amycolatopsis</taxon>
    </lineage>
</organism>
<proteinExistence type="inferred from homology"/>
<dbReference type="EMBL" id="JBHUKR010000006">
    <property type="protein sequence ID" value="MFD2416544.1"/>
    <property type="molecule type" value="Genomic_DNA"/>
</dbReference>
<evidence type="ECO:0000313" key="7">
    <source>
        <dbReference type="Proteomes" id="UP001597417"/>
    </source>
</evidence>
<dbReference type="Pfam" id="PF02737">
    <property type="entry name" value="3HCDH_N"/>
    <property type="match status" value="1"/>
</dbReference>
<keyword evidence="7" id="KW-1185">Reference proteome</keyword>